<evidence type="ECO:0000256" key="1">
    <source>
        <dbReference type="ARBA" id="ARBA00023125"/>
    </source>
</evidence>
<sequence>MLTKRTVVSAPPIVRRSATNQEKLSSPIETALRVCTPERSRYRFIAALSTLLESGVPFSDITIQQIAESAGISRPMFYYYFDDKYALLAHAFTARVPLEILARQQLGGWVSGSVQLHTALVEMARLIDRDRYLFAAALHVAGYRDDISEIFRTTCEAVRDALTDRIRSTQHPDSASYADPDLAAIGLTMSVRAMVRRLVIGDDEAETVTTLVNATTLIWDRVLPSRTVI</sequence>
<feature type="DNA-binding region" description="H-T-H motif" evidence="2">
    <location>
        <begin position="62"/>
        <end position="81"/>
    </location>
</feature>
<evidence type="ECO:0000313" key="4">
    <source>
        <dbReference type="EMBL" id="AYF76763.1"/>
    </source>
</evidence>
<dbReference type="PANTHER" id="PTHR30055:SF226">
    <property type="entry name" value="HTH-TYPE TRANSCRIPTIONAL REGULATOR PKSA"/>
    <property type="match status" value="1"/>
</dbReference>
<dbReference type="PROSITE" id="PS50977">
    <property type="entry name" value="HTH_TETR_2"/>
    <property type="match status" value="1"/>
</dbReference>
<dbReference type="GO" id="GO:0003700">
    <property type="term" value="F:DNA-binding transcription factor activity"/>
    <property type="evidence" value="ECO:0007669"/>
    <property type="project" value="TreeGrafter"/>
</dbReference>
<dbReference type="OrthoDB" id="3827407at2"/>
<dbReference type="AlphaFoldDB" id="A0A386ZHU4"/>
<feature type="domain" description="HTH tetR-type" evidence="3">
    <location>
        <begin position="37"/>
        <end position="99"/>
    </location>
</feature>
<dbReference type="Proteomes" id="UP000267164">
    <property type="component" value="Chromosome"/>
</dbReference>
<dbReference type="KEGG" id="nyu:D7D52_26435"/>
<dbReference type="EMBL" id="CP032568">
    <property type="protein sequence ID" value="AYF76763.1"/>
    <property type="molecule type" value="Genomic_DNA"/>
</dbReference>
<evidence type="ECO:0000259" key="3">
    <source>
        <dbReference type="PROSITE" id="PS50977"/>
    </source>
</evidence>
<dbReference type="Gene3D" id="1.10.10.60">
    <property type="entry name" value="Homeodomain-like"/>
    <property type="match status" value="1"/>
</dbReference>
<dbReference type="Pfam" id="PF00440">
    <property type="entry name" value="TetR_N"/>
    <property type="match status" value="1"/>
</dbReference>
<dbReference type="InterPro" id="IPR001647">
    <property type="entry name" value="HTH_TetR"/>
</dbReference>
<proteinExistence type="predicted"/>
<reference evidence="4 5" key="1">
    <citation type="submission" date="2018-09" db="EMBL/GenBank/DDBJ databases">
        <title>Nocardia yunnanensis sp. nov., an actinomycete isolated from a soil sample.</title>
        <authorList>
            <person name="Zhang J."/>
        </authorList>
    </citation>
    <scope>NUCLEOTIDE SEQUENCE [LARGE SCALE GENOMIC DNA]</scope>
    <source>
        <strain evidence="4 5">CFHS0054</strain>
    </source>
</reference>
<dbReference type="Gene3D" id="1.10.357.10">
    <property type="entry name" value="Tetracycline Repressor, domain 2"/>
    <property type="match status" value="1"/>
</dbReference>
<dbReference type="InterPro" id="IPR009057">
    <property type="entry name" value="Homeodomain-like_sf"/>
</dbReference>
<protein>
    <submittedName>
        <fullName evidence="4">TetR/AcrR family transcriptional regulator</fullName>
    </submittedName>
</protein>
<organism evidence="4 5">
    <name type="scientific">Nocardia yunnanensis</name>
    <dbReference type="NCBI Taxonomy" id="2382165"/>
    <lineage>
        <taxon>Bacteria</taxon>
        <taxon>Bacillati</taxon>
        <taxon>Actinomycetota</taxon>
        <taxon>Actinomycetes</taxon>
        <taxon>Mycobacteriales</taxon>
        <taxon>Nocardiaceae</taxon>
        <taxon>Nocardia</taxon>
    </lineage>
</organism>
<gene>
    <name evidence="4" type="ORF">D7D52_26435</name>
</gene>
<dbReference type="InterPro" id="IPR050109">
    <property type="entry name" value="HTH-type_TetR-like_transc_reg"/>
</dbReference>
<keyword evidence="5" id="KW-1185">Reference proteome</keyword>
<dbReference type="PANTHER" id="PTHR30055">
    <property type="entry name" value="HTH-TYPE TRANSCRIPTIONAL REGULATOR RUTR"/>
    <property type="match status" value="1"/>
</dbReference>
<accession>A0A386ZHU4</accession>
<name>A0A386ZHU4_9NOCA</name>
<dbReference type="SUPFAM" id="SSF46689">
    <property type="entry name" value="Homeodomain-like"/>
    <property type="match status" value="1"/>
</dbReference>
<dbReference type="GO" id="GO:0000976">
    <property type="term" value="F:transcription cis-regulatory region binding"/>
    <property type="evidence" value="ECO:0007669"/>
    <property type="project" value="TreeGrafter"/>
</dbReference>
<keyword evidence="1 2" id="KW-0238">DNA-binding</keyword>
<evidence type="ECO:0000313" key="5">
    <source>
        <dbReference type="Proteomes" id="UP000267164"/>
    </source>
</evidence>
<dbReference type="InterPro" id="IPR036271">
    <property type="entry name" value="Tet_transcr_reg_TetR-rel_C_sf"/>
</dbReference>
<evidence type="ECO:0000256" key="2">
    <source>
        <dbReference type="PROSITE-ProRule" id="PRU00335"/>
    </source>
</evidence>
<dbReference type="SUPFAM" id="SSF48498">
    <property type="entry name" value="Tetracyclin repressor-like, C-terminal domain"/>
    <property type="match status" value="1"/>
</dbReference>